<evidence type="ECO:0000313" key="3">
    <source>
        <dbReference type="Proteomes" id="UP000002770"/>
    </source>
</evidence>
<dbReference type="InterPro" id="IPR001846">
    <property type="entry name" value="VWF_type-D"/>
</dbReference>
<dbReference type="PANTHER" id="PTHR13802">
    <property type="entry name" value="MUCIN 4-RELATED"/>
    <property type="match status" value="1"/>
</dbReference>
<evidence type="ECO:0000259" key="1">
    <source>
        <dbReference type="PROSITE" id="PS51233"/>
    </source>
</evidence>
<dbReference type="InParanoid" id="G9EKM9"/>
<dbReference type="OrthoDB" id="574668at2"/>
<dbReference type="PROSITE" id="PS51233">
    <property type="entry name" value="VWFD"/>
    <property type="match status" value="1"/>
</dbReference>
<feature type="domain" description="VWFD" evidence="1">
    <location>
        <begin position="366"/>
        <end position="556"/>
    </location>
</feature>
<proteinExistence type="predicted"/>
<dbReference type="EMBL" id="JH413802">
    <property type="protein sequence ID" value="EHL32162.1"/>
    <property type="molecule type" value="Genomic_DNA"/>
</dbReference>
<dbReference type="InterPro" id="IPR051495">
    <property type="entry name" value="Epithelial_Barrier/Signaling"/>
</dbReference>
<evidence type="ECO:0000313" key="2">
    <source>
        <dbReference type="EMBL" id="EHL32162.1"/>
    </source>
</evidence>
<organism evidence="2 3">
    <name type="scientific">Legionella drancourtii LLAP12</name>
    <dbReference type="NCBI Taxonomy" id="658187"/>
    <lineage>
        <taxon>Bacteria</taxon>
        <taxon>Pseudomonadati</taxon>
        <taxon>Pseudomonadota</taxon>
        <taxon>Gammaproteobacteria</taxon>
        <taxon>Legionellales</taxon>
        <taxon>Legionellaceae</taxon>
        <taxon>Legionella</taxon>
    </lineage>
</organism>
<accession>G9EKM9</accession>
<dbReference type="AlphaFoldDB" id="G9EKM9"/>
<dbReference type="eggNOG" id="COG1520">
    <property type="taxonomic scope" value="Bacteria"/>
</dbReference>
<protein>
    <recommendedName>
        <fullName evidence="1">VWFD domain-containing protein</fullName>
    </recommendedName>
</protein>
<dbReference type="STRING" id="658187.LDG_5766"/>
<sequence length="641" mass="68869">MKFYNSERGRAIIYSTIGGLGLFIALAPNNARAAEQPQKMISPSSSQPSMKELRSWRSSIMHTPRPKNGCFTADYPKTEWREVPCTKAPVRPYLPSRGQHSFTVGNGNDVTAEVSSGHISEAIGSFDSVSGVVNEYGIDPDTNVFTTNIFSLQLNSNFFANTPACNGVTNCEGWAQFVYSNTAGMAFIQYWLIGYGASCPASGGPSGTGWITYGNNCYGNSNAVTITGNPPLNISELSQMSVTGQAVTGGNDTLTMYVNGTAYSTSDLDSVVSLASYWQIAEFNIFGDGNGSEATFNYASPDVAALKVRTAVDYGSPSAPSCLAAGYTAETNNLYFGGYTTSSAGANPAAVVFTESNTNMGYSACQFATSTGDTHLTTFAGLQYDFQATGDFVLTEVGSDFIVQTRQAAPVIDPRWKDTTINKAVAVQMGKTRVAVYVGPTRLMINGQPYTMRNGQKHLVVNGVQIARKGNEYVIISPKGDSVRATLYDNGMNKWINVSVSLSNSMGQARGLLGNLEGNTHELVTSHGMVLKWPVSFQDLYNIYGESWRVQPDQMLLETDPMVKSGVPEKPFYVSDLTPKDATRATAICKASGITEPALLEACALDTAVLGDSETSVKTYVHAFAPRAVMPRPFLESKKRG</sequence>
<dbReference type="Pfam" id="PF00094">
    <property type="entry name" value="VWD"/>
    <property type="match status" value="1"/>
</dbReference>
<dbReference type="PANTHER" id="PTHR13802:SF52">
    <property type="entry name" value="MUCIN-4"/>
    <property type="match status" value="1"/>
</dbReference>
<dbReference type="HOGENOM" id="CLU_426864_0_0_6"/>
<name>G9EKM9_9GAMM</name>
<keyword evidence="3" id="KW-1185">Reference proteome</keyword>
<reference evidence="2 3" key="1">
    <citation type="journal article" date="2011" name="BMC Genomics">
        <title>Insight into cross-talk between intra-amoebal pathogens.</title>
        <authorList>
            <person name="Gimenez G."/>
            <person name="Bertelli C."/>
            <person name="Moliner C."/>
            <person name="Robert C."/>
            <person name="Raoult D."/>
            <person name="Fournier P.E."/>
            <person name="Greub G."/>
        </authorList>
    </citation>
    <scope>NUCLEOTIDE SEQUENCE [LARGE SCALE GENOMIC DNA]</scope>
    <source>
        <strain evidence="2 3">LLAP12</strain>
    </source>
</reference>
<gene>
    <name evidence="2" type="ORF">LDG_5766</name>
</gene>
<dbReference type="Proteomes" id="UP000002770">
    <property type="component" value="Unassembled WGS sequence"/>
</dbReference>
<dbReference type="RefSeq" id="WP_006869726.1">
    <property type="nucleotide sequence ID" value="NZ_JH413802.1"/>
</dbReference>